<reference evidence="3 4" key="1">
    <citation type="submission" date="2024-09" db="EMBL/GenBank/DDBJ databases">
        <title>Itraconazole resistance in Madurella fahalii resulting from another homologue of gene encoding cytochrome P450 14-alpha sterol demethylase (CYP51).</title>
        <authorList>
            <person name="Yoshioka I."/>
            <person name="Fahal A.H."/>
            <person name="Kaneko S."/>
            <person name="Yaguchi T."/>
        </authorList>
    </citation>
    <scope>NUCLEOTIDE SEQUENCE [LARGE SCALE GENOMIC DNA]</scope>
    <source>
        <strain evidence="3 4">IFM 68171</strain>
    </source>
</reference>
<feature type="transmembrane region" description="Helical" evidence="1">
    <location>
        <begin position="30"/>
        <end position="56"/>
    </location>
</feature>
<dbReference type="EMBL" id="BAAFSV010000004">
    <property type="protein sequence ID" value="GAB1318165.1"/>
    <property type="molecule type" value="Genomic_DNA"/>
</dbReference>
<proteinExistence type="predicted"/>
<feature type="transmembrane region" description="Helical" evidence="1">
    <location>
        <begin position="63"/>
        <end position="79"/>
    </location>
</feature>
<dbReference type="PANTHER" id="PTHR34502:SF5">
    <property type="entry name" value="DUF6594 DOMAIN-CONTAINING PROTEIN"/>
    <property type="match status" value="1"/>
</dbReference>
<dbReference type="Pfam" id="PF20237">
    <property type="entry name" value="DUF6594"/>
    <property type="match status" value="1"/>
</dbReference>
<keyword evidence="1" id="KW-0472">Membrane</keyword>
<name>A0ABQ0GKS5_9PEZI</name>
<evidence type="ECO:0000313" key="3">
    <source>
        <dbReference type="EMBL" id="GAB1318165.1"/>
    </source>
</evidence>
<evidence type="ECO:0000313" key="4">
    <source>
        <dbReference type="Proteomes" id="UP001628179"/>
    </source>
</evidence>
<protein>
    <recommendedName>
        <fullName evidence="2">DUF6594 domain-containing protein</fullName>
    </recommendedName>
</protein>
<comment type="caution">
    <text evidence="3">The sequence shown here is derived from an EMBL/GenBank/DDBJ whole genome shotgun (WGS) entry which is preliminary data.</text>
</comment>
<evidence type="ECO:0000259" key="2">
    <source>
        <dbReference type="Pfam" id="PF20237"/>
    </source>
</evidence>
<keyword evidence="1" id="KW-0812">Transmembrane</keyword>
<dbReference type="GeneID" id="98179118"/>
<evidence type="ECO:0000256" key="1">
    <source>
        <dbReference type="SAM" id="Phobius"/>
    </source>
</evidence>
<feature type="domain" description="DUF6594" evidence="2">
    <location>
        <begin position="16"/>
        <end position="100"/>
    </location>
</feature>
<dbReference type="Proteomes" id="UP001628179">
    <property type="component" value="Unassembled WGS sequence"/>
</dbReference>
<sequence length="111" mass="11713">MGVTKFSPCSSQFETKDNFEDMVHYSENKIVKAVGILALAVGCAMPAVSIYILYIVQGMTDRIGIIAVLPVFFALSGRYDVGDATGDCLSYGNAFAAVLVVFIGTDGGSSN</sequence>
<keyword evidence="1" id="KW-1133">Transmembrane helix</keyword>
<dbReference type="PANTHER" id="PTHR34502">
    <property type="entry name" value="DUF6594 DOMAIN-CONTAINING PROTEIN-RELATED"/>
    <property type="match status" value="1"/>
</dbReference>
<keyword evidence="4" id="KW-1185">Reference proteome</keyword>
<dbReference type="InterPro" id="IPR046529">
    <property type="entry name" value="DUF6594"/>
</dbReference>
<gene>
    <name evidence="3" type="ORF">MFIFM68171_08375</name>
</gene>
<organism evidence="3 4">
    <name type="scientific">Madurella fahalii</name>
    <dbReference type="NCBI Taxonomy" id="1157608"/>
    <lineage>
        <taxon>Eukaryota</taxon>
        <taxon>Fungi</taxon>
        <taxon>Dikarya</taxon>
        <taxon>Ascomycota</taxon>
        <taxon>Pezizomycotina</taxon>
        <taxon>Sordariomycetes</taxon>
        <taxon>Sordariomycetidae</taxon>
        <taxon>Sordariales</taxon>
        <taxon>Sordariales incertae sedis</taxon>
        <taxon>Madurella</taxon>
    </lineage>
</organism>
<dbReference type="RefSeq" id="XP_070919896.1">
    <property type="nucleotide sequence ID" value="XM_071063795.1"/>
</dbReference>
<accession>A0ABQ0GKS5</accession>